<gene>
    <name evidence="2" type="ORF">CM83_103357</name>
</gene>
<dbReference type="AlphaFoldDB" id="A0A0A9Y1D9"/>
<evidence type="ECO:0000256" key="1">
    <source>
        <dbReference type="SAM" id="MobiDB-lite"/>
    </source>
</evidence>
<reference evidence="2" key="1">
    <citation type="journal article" date="2014" name="PLoS ONE">
        <title>Transcriptome-Based Identification of ABC Transporters in the Western Tarnished Plant Bug Lygus hesperus.</title>
        <authorList>
            <person name="Hull J.J."/>
            <person name="Chaney K."/>
            <person name="Geib S.M."/>
            <person name="Fabrick J.A."/>
            <person name="Brent C.S."/>
            <person name="Walsh D."/>
            <person name="Lavine L.C."/>
        </authorList>
    </citation>
    <scope>NUCLEOTIDE SEQUENCE</scope>
</reference>
<name>A0A0A9Y1D9_LYGHE</name>
<dbReference type="EMBL" id="GBHO01018676">
    <property type="protein sequence ID" value="JAG24928.1"/>
    <property type="molecule type" value="Transcribed_RNA"/>
</dbReference>
<dbReference type="PANTHER" id="PTHR37984:SF5">
    <property type="entry name" value="PROTEIN NYNRIN-LIKE"/>
    <property type="match status" value="1"/>
</dbReference>
<evidence type="ECO:0000313" key="2">
    <source>
        <dbReference type="EMBL" id="JAG24928.1"/>
    </source>
</evidence>
<dbReference type="Gene3D" id="1.10.340.70">
    <property type="match status" value="1"/>
</dbReference>
<proteinExistence type="predicted"/>
<accession>A0A0A9Y1D9</accession>
<sequence>ILEHQPGTSNPSDYFSRHPAHTPSKSNKIERYVNSVTDLAFPSALSRKTIAEHTSKDETLIAVMKNLVEESKENENTELSAIRQFQHVMTELSVTQDGILLRGNRIVIPSSLRQRTVKLAHRGHPGIVRTKQLLRA</sequence>
<feature type="non-terminal residue" evidence="2">
    <location>
        <position position="136"/>
    </location>
</feature>
<dbReference type="PANTHER" id="PTHR37984">
    <property type="entry name" value="PROTEIN CBG26694"/>
    <property type="match status" value="1"/>
</dbReference>
<feature type="compositionally biased region" description="Polar residues" evidence="1">
    <location>
        <begin position="1"/>
        <end position="13"/>
    </location>
</feature>
<protein>
    <submittedName>
        <fullName evidence="2">Uncharacterized protein K02A2.6</fullName>
    </submittedName>
</protein>
<reference evidence="2" key="2">
    <citation type="submission" date="2014-07" db="EMBL/GenBank/DDBJ databases">
        <authorList>
            <person name="Hull J."/>
        </authorList>
    </citation>
    <scope>NUCLEOTIDE SEQUENCE</scope>
</reference>
<dbReference type="InterPro" id="IPR050951">
    <property type="entry name" value="Retrovirus_Pol_polyprotein"/>
</dbReference>
<feature type="non-terminal residue" evidence="2">
    <location>
        <position position="1"/>
    </location>
</feature>
<feature type="region of interest" description="Disordered" evidence="1">
    <location>
        <begin position="1"/>
        <end position="26"/>
    </location>
</feature>
<organism evidence="2">
    <name type="scientific">Lygus hesperus</name>
    <name type="common">Western plant bug</name>
    <dbReference type="NCBI Taxonomy" id="30085"/>
    <lineage>
        <taxon>Eukaryota</taxon>
        <taxon>Metazoa</taxon>
        <taxon>Ecdysozoa</taxon>
        <taxon>Arthropoda</taxon>
        <taxon>Hexapoda</taxon>
        <taxon>Insecta</taxon>
        <taxon>Pterygota</taxon>
        <taxon>Neoptera</taxon>
        <taxon>Paraneoptera</taxon>
        <taxon>Hemiptera</taxon>
        <taxon>Heteroptera</taxon>
        <taxon>Panheteroptera</taxon>
        <taxon>Cimicomorpha</taxon>
        <taxon>Miridae</taxon>
        <taxon>Mirini</taxon>
        <taxon>Lygus</taxon>
    </lineage>
</organism>